<dbReference type="STRING" id="42514.ENSPNAP00000001790"/>
<evidence type="ECO:0000313" key="2">
    <source>
        <dbReference type="Proteomes" id="UP001501920"/>
    </source>
</evidence>
<dbReference type="Proteomes" id="UP001501920">
    <property type="component" value="Chromosome 14"/>
</dbReference>
<dbReference type="GeneTree" id="ENSGT00940000167287"/>
<protein>
    <recommendedName>
        <fullName evidence="3">DNA recombination and repair protein Rad51-like C-terminal domain-containing protein</fullName>
    </recommendedName>
</protein>
<dbReference type="AlphaFoldDB" id="A0A3B4BTF0"/>
<accession>A0A3B4BTF0</accession>
<dbReference type="OMA" id="EMTITPW"/>
<reference evidence="1 2" key="1">
    <citation type="submission" date="2020-10" db="EMBL/GenBank/DDBJ databases">
        <title>Pygocentrus nattereri (red-bellied piranha) genome, fPygNat1, primary haplotype.</title>
        <authorList>
            <person name="Myers G."/>
            <person name="Meyer A."/>
            <person name="Karagic N."/>
            <person name="Pippel M."/>
            <person name="Winkler S."/>
            <person name="Tracey A."/>
            <person name="Wood J."/>
            <person name="Formenti G."/>
            <person name="Howe K."/>
            <person name="Fedrigo O."/>
            <person name="Jarvis E.D."/>
        </authorList>
    </citation>
    <scope>NUCLEOTIDE SEQUENCE [LARGE SCALE GENOMIC DNA]</scope>
</reference>
<proteinExistence type="predicted"/>
<sequence length="228" mass="25107">MVVRENPSRSAVSEILRPARLAPTTTPRSKFVYPKTLDDLLEDVASLHELVAEAAALPSLVIVDSLERYVCGPAAQNRPQQETQSAAAHVVALLHDTAAFLTQNLENEAQCRVIVSIQPEWKGQGGCDQLVLDPILFVLERYLQVRCTLEKLRIGEEQNKWLLCLSGPGLQVDGNMSTLARSGGQPYPQRPGSNWGLGVLLKNTSVMYRWRWGSNRQPSGHRAGSLTA</sequence>
<dbReference type="GO" id="GO:0097196">
    <property type="term" value="C:Shu complex"/>
    <property type="evidence" value="ECO:0007669"/>
    <property type="project" value="TreeGrafter"/>
</dbReference>
<evidence type="ECO:0008006" key="3">
    <source>
        <dbReference type="Google" id="ProtNLM"/>
    </source>
</evidence>
<reference evidence="1" key="3">
    <citation type="submission" date="2025-09" db="UniProtKB">
        <authorList>
            <consortium name="Ensembl"/>
        </authorList>
    </citation>
    <scope>IDENTIFICATION</scope>
</reference>
<keyword evidence="2" id="KW-1185">Reference proteome</keyword>
<dbReference type="PANTHER" id="PTHR28653:SF1">
    <property type="entry name" value="ATPASE SWSAP1"/>
    <property type="match status" value="1"/>
</dbReference>
<dbReference type="PANTHER" id="PTHR28653">
    <property type="match status" value="1"/>
</dbReference>
<organism evidence="1 2">
    <name type="scientific">Pygocentrus nattereri</name>
    <name type="common">Red-bellied piranha</name>
    <dbReference type="NCBI Taxonomy" id="42514"/>
    <lineage>
        <taxon>Eukaryota</taxon>
        <taxon>Metazoa</taxon>
        <taxon>Chordata</taxon>
        <taxon>Craniata</taxon>
        <taxon>Vertebrata</taxon>
        <taxon>Euteleostomi</taxon>
        <taxon>Actinopterygii</taxon>
        <taxon>Neopterygii</taxon>
        <taxon>Teleostei</taxon>
        <taxon>Ostariophysi</taxon>
        <taxon>Characiformes</taxon>
        <taxon>Characoidei</taxon>
        <taxon>Pygocentrus</taxon>
    </lineage>
</organism>
<dbReference type="GO" id="GO:0003697">
    <property type="term" value="F:single-stranded DNA binding"/>
    <property type="evidence" value="ECO:0007669"/>
    <property type="project" value="TreeGrafter"/>
</dbReference>
<reference evidence="1" key="2">
    <citation type="submission" date="2025-08" db="UniProtKB">
        <authorList>
            <consortium name="Ensembl"/>
        </authorList>
    </citation>
    <scope>IDENTIFICATION</scope>
</reference>
<dbReference type="Ensembl" id="ENSPNAT00000011537.2">
    <property type="protein sequence ID" value="ENSPNAP00000001790.2"/>
    <property type="gene ID" value="ENSPNAG00000008369.2"/>
</dbReference>
<dbReference type="GO" id="GO:0000724">
    <property type="term" value="P:double-strand break repair via homologous recombination"/>
    <property type="evidence" value="ECO:0007669"/>
    <property type="project" value="TreeGrafter"/>
</dbReference>
<evidence type="ECO:0000313" key="1">
    <source>
        <dbReference type="Ensembl" id="ENSPNAP00000001790.2"/>
    </source>
</evidence>
<name>A0A3B4BTF0_PYGNA</name>